<dbReference type="Pfam" id="PF16035">
    <property type="entry name" value="Chalcone_2"/>
    <property type="match status" value="2"/>
</dbReference>
<dbReference type="InterPro" id="IPR016088">
    <property type="entry name" value="Chalcone_isomerase_3-sand"/>
</dbReference>
<reference evidence="2 3" key="1">
    <citation type="journal article" date="2020" name="ISME J.">
        <title>Uncovering the hidden diversity of litter-decomposition mechanisms in mushroom-forming fungi.</title>
        <authorList>
            <person name="Floudas D."/>
            <person name="Bentzer J."/>
            <person name="Ahren D."/>
            <person name="Johansson T."/>
            <person name="Persson P."/>
            <person name="Tunlid A."/>
        </authorList>
    </citation>
    <scope>NUCLEOTIDE SEQUENCE [LARGE SCALE GENOMIC DNA]</scope>
    <source>
        <strain evidence="2 3">CBS 175.51</strain>
    </source>
</reference>
<comment type="caution">
    <text evidence="2">The sequence shown here is derived from an EMBL/GenBank/DDBJ whole genome shotgun (WGS) entry which is preliminary data.</text>
</comment>
<dbReference type="InterPro" id="IPR036298">
    <property type="entry name" value="Chalcone_isomerase_sf"/>
</dbReference>
<keyword evidence="3" id="KW-1185">Reference proteome</keyword>
<dbReference type="OrthoDB" id="18193at2759"/>
<dbReference type="PANTHER" id="PTHR47284">
    <property type="entry name" value="FATTY-ACID-BINDING PROTEIN 2"/>
    <property type="match status" value="1"/>
</dbReference>
<sequence>MQTLAGAPGDALLKGTAIRPRSVTRRNTCSEYCLFRLVASVIMSLLLRALSVARPATRCLATNACRPLSTASGPSASRNWRTLLCATGLGIATVAALSQTVHLDAGLEDSVVDPATSISFPKTLTVPAKTKLPPVSLVGLGVRTVSFLGIKVYTVAFYADLGNPNLKIAKELNPEDKIRYIVQNTACVVRIVPTRSTGFTHLRDAFMRALQGRLAIAKKAGTITEAEEHAVASPMHKLKSIFPNSPLAKHTPLDIYLAAPVPGQPRALVFRDMGSIENDWVATEFVLHYFEGDGPSPPLKASVIENLKDFSK</sequence>
<evidence type="ECO:0000313" key="2">
    <source>
        <dbReference type="EMBL" id="KAF5336839.1"/>
    </source>
</evidence>
<dbReference type="SUPFAM" id="SSF54626">
    <property type="entry name" value="Chalcone isomerase"/>
    <property type="match status" value="1"/>
</dbReference>
<evidence type="ECO:0000259" key="1">
    <source>
        <dbReference type="Pfam" id="PF16035"/>
    </source>
</evidence>
<organism evidence="2 3">
    <name type="scientific">Ephemerocybe angulata</name>
    <dbReference type="NCBI Taxonomy" id="980116"/>
    <lineage>
        <taxon>Eukaryota</taxon>
        <taxon>Fungi</taxon>
        <taxon>Dikarya</taxon>
        <taxon>Basidiomycota</taxon>
        <taxon>Agaricomycotina</taxon>
        <taxon>Agaricomycetes</taxon>
        <taxon>Agaricomycetidae</taxon>
        <taxon>Agaricales</taxon>
        <taxon>Agaricineae</taxon>
        <taxon>Psathyrellaceae</taxon>
        <taxon>Ephemerocybe</taxon>
    </lineage>
</organism>
<dbReference type="PANTHER" id="PTHR47284:SF3">
    <property type="entry name" value="FATTY-ACID-BINDING PROTEIN 2"/>
    <property type="match status" value="1"/>
</dbReference>
<dbReference type="Gene3D" id="3.50.70.10">
    <property type="match status" value="1"/>
</dbReference>
<gene>
    <name evidence="2" type="ORF">D9611_003208</name>
</gene>
<proteinExistence type="predicted"/>
<dbReference type="Proteomes" id="UP000541558">
    <property type="component" value="Unassembled WGS sequence"/>
</dbReference>
<evidence type="ECO:0000313" key="3">
    <source>
        <dbReference type="Proteomes" id="UP000541558"/>
    </source>
</evidence>
<feature type="domain" description="Chalcone isomerase" evidence="1">
    <location>
        <begin position="135"/>
        <end position="160"/>
    </location>
</feature>
<dbReference type="AlphaFoldDB" id="A0A8H5FHE1"/>
<dbReference type="EMBL" id="JAACJK010000057">
    <property type="protein sequence ID" value="KAF5336839.1"/>
    <property type="molecule type" value="Genomic_DNA"/>
</dbReference>
<protein>
    <recommendedName>
        <fullName evidence="1">Chalcone isomerase domain-containing protein</fullName>
    </recommendedName>
</protein>
<accession>A0A8H5FHE1</accession>
<feature type="domain" description="Chalcone isomerase" evidence="1">
    <location>
        <begin position="183"/>
        <end position="303"/>
    </location>
</feature>
<name>A0A8H5FHE1_9AGAR</name>
<dbReference type="GO" id="GO:0016872">
    <property type="term" value="F:intramolecular lyase activity"/>
    <property type="evidence" value="ECO:0007669"/>
    <property type="project" value="InterPro"/>
</dbReference>
<dbReference type="InterPro" id="IPR016087">
    <property type="entry name" value="Chalcone_isomerase"/>
</dbReference>